<proteinExistence type="predicted"/>
<dbReference type="Gene3D" id="1.10.10.60">
    <property type="entry name" value="Homeodomain-like"/>
    <property type="match status" value="1"/>
</dbReference>
<dbReference type="InterPro" id="IPR009057">
    <property type="entry name" value="Homeodomain-like_sf"/>
</dbReference>
<dbReference type="InterPro" id="IPR036271">
    <property type="entry name" value="Tet_transcr_reg_TetR-rel_C_sf"/>
</dbReference>
<accession>A0A2V4UIZ3</accession>
<evidence type="ECO:0000313" key="7">
    <source>
        <dbReference type="Proteomes" id="UP000247746"/>
    </source>
</evidence>
<name>A0A2V4UIZ3_9GAMM</name>
<dbReference type="Pfam" id="PF00440">
    <property type="entry name" value="TetR_N"/>
    <property type="match status" value="1"/>
</dbReference>
<dbReference type="AlphaFoldDB" id="A0A2V4UIZ3"/>
<protein>
    <submittedName>
        <fullName evidence="6">TetR family transcriptional regulator</fullName>
    </submittedName>
</protein>
<feature type="domain" description="HTH tetR-type" evidence="5">
    <location>
        <begin position="8"/>
        <end position="68"/>
    </location>
</feature>
<dbReference type="PANTHER" id="PTHR47506">
    <property type="entry name" value="TRANSCRIPTIONAL REGULATORY PROTEIN"/>
    <property type="match status" value="1"/>
</dbReference>
<dbReference type="SUPFAM" id="SSF46689">
    <property type="entry name" value="Homeodomain-like"/>
    <property type="match status" value="1"/>
</dbReference>
<keyword evidence="7" id="KW-1185">Reference proteome</keyword>
<sequence>MKAGRKRAFDKEVVLDKAMRLFWANGYSGTSVANLSSELGINTSSLYGTFVNKEQLFKDALAHYQKQYVEVNYRHLVEPSDATLKARLQACFYGLIELFTSDETPRGCLLVKSFNESDSVAFPEDAVVYMKKLGTETQQTLTGLFASDIAKTDMPQGQTAQKLTNYLLSVSYGLAVQAKVGLVEDELKSVLDHALNSIFGYS</sequence>
<dbReference type="SUPFAM" id="SSF48498">
    <property type="entry name" value="Tetracyclin repressor-like, C-terminal domain"/>
    <property type="match status" value="1"/>
</dbReference>
<dbReference type="Gene3D" id="1.10.357.10">
    <property type="entry name" value="Tetracycline Repressor, domain 2"/>
    <property type="match status" value="1"/>
</dbReference>
<dbReference type="PANTHER" id="PTHR47506:SF1">
    <property type="entry name" value="HTH-TYPE TRANSCRIPTIONAL REGULATOR YJDC"/>
    <property type="match status" value="1"/>
</dbReference>
<dbReference type="PRINTS" id="PR00455">
    <property type="entry name" value="HTHTETR"/>
</dbReference>
<dbReference type="GO" id="GO:0003677">
    <property type="term" value="F:DNA binding"/>
    <property type="evidence" value="ECO:0007669"/>
    <property type="project" value="UniProtKB-UniRule"/>
</dbReference>
<evidence type="ECO:0000256" key="4">
    <source>
        <dbReference type="PROSITE-ProRule" id="PRU00335"/>
    </source>
</evidence>
<keyword evidence="1" id="KW-0805">Transcription regulation</keyword>
<dbReference type="EMBL" id="QJSU01000012">
    <property type="protein sequence ID" value="PYE36586.1"/>
    <property type="molecule type" value="Genomic_DNA"/>
</dbReference>
<organism evidence="6 7">
    <name type="scientific">Psychrobacter fozii</name>
    <dbReference type="NCBI Taxonomy" id="198480"/>
    <lineage>
        <taxon>Bacteria</taxon>
        <taxon>Pseudomonadati</taxon>
        <taxon>Pseudomonadota</taxon>
        <taxon>Gammaproteobacteria</taxon>
        <taxon>Moraxellales</taxon>
        <taxon>Moraxellaceae</taxon>
        <taxon>Psychrobacter</taxon>
    </lineage>
</organism>
<reference evidence="6 7" key="1">
    <citation type="submission" date="2018-06" db="EMBL/GenBank/DDBJ databases">
        <title>Genomic Encyclopedia of Type Strains, Phase III (KMG-III): the genomes of soil and plant-associated and newly described type strains.</title>
        <authorList>
            <person name="Whitman W."/>
        </authorList>
    </citation>
    <scope>NUCLEOTIDE SEQUENCE [LARGE SCALE GENOMIC DNA]</scope>
    <source>
        <strain evidence="6 7">CECT 5889</strain>
    </source>
</reference>
<evidence type="ECO:0000313" key="6">
    <source>
        <dbReference type="EMBL" id="PYE36586.1"/>
    </source>
</evidence>
<feature type="DNA-binding region" description="H-T-H motif" evidence="4">
    <location>
        <begin position="31"/>
        <end position="50"/>
    </location>
</feature>
<dbReference type="OrthoDB" id="270177at2"/>
<evidence type="ECO:0000256" key="2">
    <source>
        <dbReference type="ARBA" id="ARBA00023125"/>
    </source>
</evidence>
<evidence type="ECO:0000256" key="3">
    <source>
        <dbReference type="ARBA" id="ARBA00023163"/>
    </source>
</evidence>
<keyword evidence="2 4" id="KW-0238">DNA-binding</keyword>
<evidence type="ECO:0000259" key="5">
    <source>
        <dbReference type="PROSITE" id="PS50977"/>
    </source>
</evidence>
<dbReference type="RefSeq" id="WP_110924244.1">
    <property type="nucleotide sequence ID" value="NZ_QJSU01000012.1"/>
</dbReference>
<comment type="caution">
    <text evidence="6">The sequence shown here is derived from an EMBL/GenBank/DDBJ whole genome shotgun (WGS) entry which is preliminary data.</text>
</comment>
<gene>
    <name evidence="6" type="ORF">DFP82_11232</name>
</gene>
<evidence type="ECO:0000256" key="1">
    <source>
        <dbReference type="ARBA" id="ARBA00023015"/>
    </source>
</evidence>
<keyword evidence="3" id="KW-0804">Transcription</keyword>
<dbReference type="InterPro" id="IPR001647">
    <property type="entry name" value="HTH_TetR"/>
</dbReference>
<dbReference type="PROSITE" id="PS50977">
    <property type="entry name" value="HTH_TETR_2"/>
    <property type="match status" value="1"/>
</dbReference>
<dbReference type="Proteomes" id="UP000247746">
    <property type="component" value="Unassembled WGS sequence"/>
</dbReference>